<dbReference type="InterPro" id="IPR025743">
    <property type="entry name" value="TssM1_N"/>
</dbReference>
<dbReference type="PANTHER" id="PTHR36153:SF1">
    <property type="entry name" value="TYPE VI SECRETION SYSTEM COMPONENT TSSM1"/>
    <property type="match status" value="1"/>
</dbReference>
<evidence type="ECO:0000259" key="4">
    <source>
        <dbReference type="Pfam" id="PF14331"/>
    </source>
</evidence>
<evidence type="ECO:0000259" key="5">
    <source>
        <dbReference type="Pfam" id="PF21070"/>
    </source>
</evidence>
<dbReference type="Proteomes" id="UP000297322">
    <property type="component" value="Unassembled WGS sequence"/>
</dbReference>
<keyword evidence="1" id="KW-1133">Transmembrane helix</keyword>
<dbReference type="Pfam" id="PF06744">
    <property type="entry name" value="IcmF_C"/>
    <property type="match status" value="1"/>
</dbReference>
<proteinExistence type="predicted"/>
<feature type="transmembrane region" description="Helical" evidence="1">
    <location>
        <begin position="52"/>
        <end position="71"/>
    </location>
</feature>
<dbReference type="InterPro" id="IPR017731">
    <property type="entry name" value="TssM1-like"/>
</dbReference>
<evidence type="ECO:0000256" key="1">
    <source>
        <dbReference type="SAM" id="Phobius"/>
    </source>
</evidence>
<dbReference type="InterPro" id="IPR048677">
    <property type="entry name" value="TssM1_hel"/>
</dbReference>
<keyword evidence="1" id="KW-0812">Transmembrane</keyword>
<dbReference type="EMBL" id="SPVI01000008">
    <property type="protein sequence ID" value="TFW42594.1"/>
    <property type="molecule type" value="Genomic_DNA"/>
</dbReference>
<sequence length="1127" mass="126808">MNAFFKGAGTVLRKSWVWSLLLVLSSALLVWFFGPLLAVADHRFWQGSTARLVTISGLFLLWGLAMVVVGARRTARLKQPEYQERYQRTGLIDDEQRQVRGRFKEALHTLKTTRRYAQRSDRWRNALPWYLLIGQQGSGKTGVLAAGGLHLPLDRGESVPPGTTAYFDWYLADEAVMVESAGRYLDQPEGAVDGAGWSTFLGLLKSRRRARPLNGVVVTLAVETLLGSNEHDLDLHARHVRTRLQDIQQRLHLDVPIYLVLTQADRLPGFTEFFDAPQGDSADAVLGVYVGAGNTGTAMAEVRQAFEGLLQRLVAELTARLQHERNLERRGQMLDFPRHVAQIGERLCQFVESAFSAHRFQHINGLRGVYLTCAQAGERRAYFIQGLFNRVIFAEADLAGLHASERQRIRRHQGLLALAASLVLAGAGGLWAHSYGLNHQRLMRLAELTQPLSPADAGLDATLALLPLLDSRLAAMRLFPAAQDSQWHERAGLYQGEPSRPLLTRAYAEALHQQLLPLLTALLEEQVRADLGDREALPDSLRAYLMLSLRERRDNAWLARRMAGYWSQRYAGNASAQNRLNEHLAQLLEQPFVASLNTALVADARQDLRGESLAQGVYRVLREQARDLEPYRLVEGPGFAAAEQPIPGFYTKRYVQYFEKQGPRLVNAIAQDNWLLGENGDLSAMDLRQLMLVLEQRYFSEYADAWSQAISQVRLQPSDGLKQHADELASLASAQSPLVQLLQRVRENTRLLPGDRAEAISQQVGELAAQVPFEGASVLAGRVPGQATPDTARRALQRRFEPLHRLLDTEQNPGVELTQALRLLDEWQQQLAALHREGAPEQAAFNLVKHRMEGQLPLLGKVRDTAVRLPSPLKGWFEGIADDSWRLLLEDAYVFMNQRYQSEVYGFYAKAIQRRYPFNAHAGSDVALGDFQEFFKPRGGMARFYDHYLRPFVSAEGGRYRLRGLDGRSLPVSRSLLEQLVKVHMIRQGFFSEEQGEWAVRFTLAPYSLDQAVSRAVLRIGDKQLEYRHGPIVPMAFHWPSDADNGRSSLVLERGMERPLGIEKNSGPWSLFRFLDLMHSEPASGRDAQVLKADLGGLRANFLLTSQRNPGPFQMAAWRTFRLPEQL</sequence>
<evidence type="ECO:0000259" key="2">
    <source>
        <dbReference type="Pfam" id="PF06744"/>
    </source>
</evidence>
<organism evidence="6 7">
    <name type="scientific">Pseudomonas fluorescens</name>
    <dbReference type="NCBI Taxonomy" id="294"/>
    <lineage>
        <taxon>Bacteria</taxon>
        <taxon>Pseudomonadati</taxon>
        <taxon>Pseudomonadota</taxon>
        <taxon>Gammaproteobacteria</taxon>
        <taxon>Pseudomonadales</taxon>
        <taxon>Pseudomonadaceae</taxon>
        <taxon>Pseudomonas</taxon>
    </lineage>
</organism>
<feature type="domain" description="Type VI secretion system IcmF C-terminal" evidence="2">
    <location>
        <begin position="1002"/>
        <end position="1107"/>
    </location>
</feature>
<dbReference type="Pfam" id="PF21070">
    <property type="entry name" value="IcmF_helical"/>
    <property type="match status" value="1"/>
</dbReference>
<feature type="transmembrane region" description="Helical" evidence="1">
    <location>
        <begin position="414"/>
        <end position="432"/>
    </location>
</feature>
<dbReference type="Pfam" id="PF06761">
    <property type="entry name" value="IcmF-related"/>
    <property type="match status" value="1"/>
</dbReference>
<feature type="transmembrane region" description="Helical" evidence="1">
    <location>
        <begin position="16"/>
        <end position="40"/>
    </location>
</feature>
<feature type="domain" description="IcmF-related" evidence="3">
    <location>
        <begin position="469"/>
        <end position="750"/>
    </location>
</feature>
<dbReference type="Pfam" id="PF14331">
    <property type="entry name" value="IcmF-related_N"/>
    <property type="match status" value="1"/>
</dbReference>
<dbReference type="RefSeq" id="WP_135196541.1">
    <property type="nucleotide sequence ID" value="NZ_SPVI01000008.1"/>
</dbReference>
<evidence type="ECO:0000259" key="3">
    <source>
        <dbReference type="Pfam" id="PF06761"/>
    </source>
</evidence>
<evidence type="ECO:0000313" key="6">
    <source>
        <dbReference type="EMBL" id="TFW42594.1"/>
    </source>
</evidence>
<dbReference type="InterPro" id="IPR053156">
    <property type="entry name" value="T6SS_TssM-like"/>
</dbReference>
<gene>
    <name evidence="6" type="primary">tssM</name>
    <name evidence="6" type="ORF">E4T65_15060</name>
</gene>
<dbReference type="NCBIfam" id="TIGR03348">
    <property type="entry name" value="VI_IcmF"/>
    <property type="match status" value="1"/>
</dbReference>
<feature type="domain" description="Type VI secretion system component TssM1 N-terminal" evidence="4">
    <location>
        <begin position="192"/>
        <end position="419"/>
    </location>
</feature>
<comment type="caution">
    <text evidence="6">The sequence shown here is derived from an EMBL/GenBank/DDBJ whole genome shotgun (WGS) entry which is preliminary data.</text>
</comment>
<protein>
    <submittedName>
        <fullName evidence="6">Type VI secretion system membrane subunit TssM</fullName>
    </submittedName>
</protein>
<dbReference type="AlphaFoldDB" id="A0A4Y9TE51"/>
<evidence type="ECO:0000313" key="7">
    <source>
        <dbReference type="Proteomes" id="UP000297322"/>
    </source>
</evidence>
<dbReference type="InterPro" id="IPR010623">
    <property type="entry name" value="IcmF_C"/>
</dbReference>
<reference evidence="6 7" key="1">
    <citation type="submission" date="2019-03" db="EMBL/GenBank/DDBJ databases">
        <title>Biocontrol and xenobiotic degradation properties of endophytic Pseudomonas fluorescens strain BRZ63.</title>
        <authorList>
            <person name="Chlebek D.A."/>
            <person name="Pinski A."/>
            <person name="Zur J.P."/>
            <person name="Michalska J."/>
            <person name="Hupert-Kocurek K.T."/>
        </authorList>
    </citation>
    <scope>NUCLEOTIDE SEQUENCE [LARGE SCALE GENOMIC DNA]</scope>
    <source>
        <strain evidence="6 7">BRZ63</strain>
    </source>
</reference>
<dbReference type="PANTHER" id="PTHR36153">
    <property type="entry name" value="INNER MEMBRANE PROTEIN-RELATED"/>
    <property type="match status" value="1"/>
</dbReference>
<name>A0A4Y9TE51_PSEFL</name>
<keyword evidence="1" id="KW-0472">Membrane</keyword>
<dbReference type="InterPro" id="IPR009612">
    <property type="entry name" value="IcmF-rel"/>
</dbReference>
<accession>A0A4Y9TE51</accession>
<feature type="domain" description="Type VI secretion system component TssM1 helical" evidence="5">
    <location>
        <begin position="896"/>
        <end position="993"/>
    </location>
</feature>